<dbReference type="GO" id="GO:0016746">
    <property type="term" value="F:acyltransferase activity"/>
    <property type="evidence" value="ECO:0007669"/>
    <property type="project" value="UniProtKB-KW"/>
</dbReference>
<gene>
    <name evidence="1" type="ORF">STAS_32970</name>
</gene>
<accession>A0A5A7RC56</accession>
<reference evidence="2" key="1">
    <citation type="journal article" date="2019" name="Curr. Biol.">
        <title>Genome Sequence of Striga asiatica Provides Insight into the Evolution of Plant Parasitism.</title>
        <authorList>
            <person name="Yoshida S."/>
            <person name="Kim S."/>
            <person name="Wafula E.K."/>
            <person name="Tanskanen J."/>
            <person name="Kim Y.M."/>
            <person name="Honaas L."/>
            <person name="Yang Z."/>
            <person name="Spallek T."/>
            <person name="Conn C.E."/>
            <person name="Ichihashi Y."/>
            <person name="Cheong K."/>
            <person name="Cui S."/>
            <person name="Der J.P."/>
            <person name="Gundlach H."/>
            <person name="Jiao Y."/>
            <person name="Hori C."/>
            <person name="Ishida J.K."/>
            <person name="Kasahara H."/>
            <person name="Kiba T."/>
            <person name="Kim M.S."/>
            <person name="Koo N."/>
            <person name="Laohavisit A."/>
            <person name="Lee Y.H."/>
            <person name="Lumba S."/>
            <person name="McCourt P."/>
            <person name="Mortimer J.C."/>
            <person name="Mutuku J.M."/>
            <person name="Nomura T."/>
            <person name="Sasaki-Sekimoto Y."/>
            <person name="Seto Y."/>
            <person name="Wang Y."/>
            <person name="Wakatake T."/>
            <person name="Sakakibara H."/>
            <person name="Demura T."/>
            <person name="Yamaguchi S."/>
            <person name="Yoneyama K."/>
            <person name="Manabe R.I."/>
            <person name="Nelson D.C."/>
            <person name="Schulman A.H."/>
            <person name="Timko M.P."/>
            <person name="dePamphilis C.W."/>
            <person name="Choi D."/>
            <person name="Shirasu K."/>
        </authorList>
    </citation>
    <scope>NUCLEOTIDE SEQUENCE [LARGE SCALE GENOMIC DNA]</scope>
    <source>
        <strain evidence="2">cv. UVA1</strain>
    </source>
</reference>
<organism evidence="1 2">
    <name type="scientific">Striga asiatica</name>
    <name type="common">Asiatic witchweed</name>
    <name type="synonym">Buchnera asiatica</name>
    <dbReference type="NCBI Taxonomy" id="4170"/>
    <lineage>
        <taxon>Eukaryota</taxon>
        <taxon>Viridiplantae</taxon>
        <taxon>Streptophyta</taxon>
        <taxon>Embryophyta</taxon>
        <taxon>Tracheophyta</taxon>
        <taxon>Spermatophyta</taxon>
        <taxon>Magnoliopsida</taxon>
        <taxon>eudicotyledons</taxon>
        <taxon>Gunneridae</taxon>
        <taxon>Pentapetalae</taxon>
        <taxon>asterids</taxon>
        <taxon>lamiids</taxon>
        <taxon>Lamiales</taxon>
        <taxon>Orobanchaceae</taxon>
        <taxon>Buchnereae</taxon>
        <taxon>Striga</taxon>
    </lineage>
</organism>
<sequence>MLKSSLKILQSLSVISSSFLSDQCRSTLMSKEFISREVSSVFSQSNENRNFSLGLITLFFGFLDPRYCSFIAVSSISRSLSANFSRRARSRALCSSSRSLSRFRRSESRSRALRSVSCDGGGLLLEKHLGAAFLLSSGFFLAPLEGEILALLFGEEDRLL</sequence>
<keyword evidence="2" id="KW-1185">Reference proteome</keyword>
<keyword evidence="1" id="KW-0808">Transferase</keyword>
<proteinExistence type="predicted"/>
<dbReference type="AlphaFoldDB" id="A0A5A7RC56"/>
<name>A0A5A7RC56_STRAF</name>
<protein>
    <submittedName>
        <fullName evidence="1">Glycerol-3-phosphate acyltransferase</fullName>
    </submittedName>
</protein>
<dbReference type="Proteomes" id="UP000325081">
    <property type="component" value="Unassembled WGS sequence"/>
</dbReference>
<keyword evidence="1" id="KW-0012">Acyltransferase</keyword>
<dbReference type="EMBL" id="BKCP01011626">
    <property type="protein sequence ID" value="GER55323.1"/>
    <property type="molecule type" value="Genomic_DNA"/>
</dbReference>
<comment type="caution">
    <text evidence="1">The sequence shown here is derived from an EMBL/GenBank/DDBJ whole genome shotgun (WGS) entry which is preliminary data.</text>
</comment>
<evidence type="ECO:0000313" key="1">
    <source>
        <dbReference type="EMBL" id="GER55323.1"/>
    </source>
</evidence>
<evidence type="ECO:0000313" key="2">
    <source>
        <dbReference type="Proteomes" id="UP000325081"/>
    </source>
</evidence>